<feature type="signal peptide" evidence="1">
    <location>
        <begin position="1"/>
        <end position="19"/>
    </location>
</feature>
<evidence type="ECO:0000256" key="1">
    <source>
        <dbReference type="SAM" id="SignalP"/>
    </source>
</evidence>
<name>C2MBH7_9PORP</name>
<comment type="caution">
    <text evidence="2">The sequence shown here is derived from an EMBL/GenBank/DDBJ whole genome shotgun (WGS) entry which is preliminary data.</text>
</comment>
<dbReference type="EMBL" id="ACLR01000123">
    <property type="protein sequence ID" value="EEK16874.1"/>
    <property type="molecule type" value="Genomic_DNA"/>
</dbReference>
<dbReference type="eggNOG" id="ENOG5033ATH">
    <property type="taxonomic scope" value="Bacteria"/>
</dbReference>
<proteinExistence type="predicted"/>
<organism evidence="2 3">
    <name type="scientific">Porphyromonas uenonis 60-3</name>
    <dbReference type="NCBI Taxonomy" id="596327"/>
    <lineage>
        <taxon>Bacteria</taxon>
        <taxon>Pseudomonadati</taxon>
        <taxon>Bacteroidota</taxon>
        <taxon>Bacteroidia</taxon>
        <taxon>Bacteroidales</taxon>
        <taxon>Porphyromonadaceae</taxon>
        <taxon>Porphyromonas</taxon>
    </lineage>
</organism>
<keyword evidence="1" id="KW-0732">Signal</keyword>
<evidence type="ECO:0000313" key="3">
    <source>
        <dbReference type="Proteomes" id="UP000003303"/>
    </source>
</evidence>
<dbReference type="AlphaFoldDB" id="C2MBH7"/>
<evidence type="ECO:0008006" key="4">
    <source>
        <dbReference type="Google" id="ProtNLM"/>
    </source>
</evidence>
<protein>
    <recommendedName>
        <fullName evidence="4">SusD-like N-terminal domain-containing protein</fullName>
    </recommendedName>
</protein>
<keyword evidence="3" id="KW-1185">Reference proteome</keyword>
<reference evidence="2 3" key="1">
    <citation type="submission" date="2009-04" db="EMBL/GenBank/DDBJ databases">
        <authorList>
            <person name="Sebastian Y."/>
            <person name="Madupu R."/>
            <person name="Durkin A.S."/>
            <person name="Torralba M."/>
            <person name="Methe B."/>
            <person name="Sutton G.G."/>
            <person name="Strausberg R.L."/>
            <person name="Nelson K.E."/>
        </authorList>
    </citation>
    <scope>NUCLEOTIDE SEQUENCE [LARGE SCALE GENOMIC DNA]</scope>
    <source>
        <strain evidence="2 3">60-3</strain>
    </source>
</reference>
<gene>
    <name evidence="2" type="ORF">PORUE0001_0655</name>
</gene>
<dbReference type="Proteomes" id="UP000003303">
    <property type="component" value="Unassembled WGS sequence"/>
</dbReference>
<accession>C2MBH7</accession>
<sequence length="199" mass="22978">MRRIKFAFTIIACLLTACAPVATNLDHQSKPVSEVTRLDSIAITLAEIRALDQGIRDNSNLYRTNSRAFKLHTDSLCFSKAIWLIEHYGYINDLGKYNDSFGYLFEALPAVLLHNPQRLIEPHTYDLLKREVKAGRLSAEFAATLLDKYYVMKEKRTLYFSEFRKWLQPPYPQKRDQALSDSLRQDLGLPVLPDSLFVY</sequence>
<evidence type="ECO:0000313" key="2">
    <source>
        <dbReference type="EMBL" id="EEK16874.1"/>
    </source>
</evidence>
<dbReference type="STRING" id="596327.PORUE0001_0655"/>
<feature type="chain" id="PRO_5002916309" description="SusD-like N-terminal domain-containing protein" evidence="1">
    <location>
        <begin position="20"/>
        <end position="199"/>
    </location>
</feature>
<dbReference type="PROSITE" id="PS51257">
    <property type="entry name" value="PROKAR_LIPOPROTEIN"/>
    <property type="match status" value="1"/>
</dbReference>